<dbReference type="GO" id="GO:0060070">
    <property type="term" value="P:canonical Wnt signaling pathway"/>
    <property type="evidence" value="ECO:0007669"/>
    <property type="project" value="TreeGrafter"/>
</dbReference>
<dbReference type="SUPFAM" id="SSF63825">
    <property type="entry name" value="YWTD domain"/>
    <property type="match status" value="2"/>
</dbReference>
<dbReference type="Gene3D" id="2.120.10.30">
    <property type="entry name" value="TolB, C-terminal domain"/>
    <property type="match status" value="2"/>
</dbReference>
<dbReference type="PANTHER" id="PTHR46513">
    <property type="entry name" value="VITELLOGENIN RECEPTOR-LIKE PROTEIN-RELATED-RELATED"/>
    <property type="match status" value="1"/>
</dbReference>
<accession>A0A839UG75</accession>
<dbReference type="GO" id="GO:0005886">
    <property type="term" value="C:plasma membrane"/>
    <property type="evidence" value="ECO:0007669"/>
    <property type="project" value="TreeGrafter"/>
</dbReference>
<dbReference type="InterPro" id="IPR050778">
    <property type="entry name" value="Cueball_EGF_LRP_Nidogen"/>
</dbReference>
<dbReference type="AlphaFoldDB" id="A0A839UG75"/>
<gene>
    <name evidence="1" type="ORF">FHS21_006011</name>
</gene>
<dbReference type="SMART" id="SM00135">
    <property type="entry name" value="LY"/>
    <property type="match status" value="5"/>
</dbReference>
<protein>
    <recommendedName>
        <fullName evidence="3">3-hydroxyacyl-CoA dehydrogenase</fullName>
    </recommendedName>
</protein>
<dbReference type="GO" id="GO:0042813">
    <property type="term" value="F:Wnt receptor activity"/>
    <property type="evidence" value="ECO:0007669"/>
    <property type="project" value="TreeGrafter"/>
</dbReference>
<keyword evidence="2" id="KW-1185">Reference proteome</keyword>
<dbReference type="EMBL" id="JACHXN010000035">
    <property type="protein sequence ID" value="MBB3149557.1"/>
    <property type="molecule type" value="Genomic_DNA"/>
</dbReference>
<dbReference type="GO" id="GO:0017147">
    <property type="term" value="F:Wnt-protein binding"/>
    <property type="evidence" value="ECO:0007669"/>
    <property type="project" value="TreeGrafter"/>
</dbReference>
<dbReference type="RefSeq" id="WP_183665402.1">
    <property type="nucleotide sequence ID" value="NZ_JACHXN010000035.1"/>
</dbReference>
<evidence type="ECO:0008006" key="3">
    <source>
        <dbReference type="Google" id="ProtNLM"/>
    </source>
</evidence>
<comment type="caution">
    <text evidence="1">The sequence shown here is derived from an EMBL/GenBank/DDBJ whole genome shotgun (WGS) entry which is preliminary data.</text>
</comment>
<reference evidence="1 2" key="1">
    <citation type="submission" date="2020-08" db="EMBL/GenBank/DDBJ databases">
        <title>Genomic Encyclopedia of Type Strains, Phase III (KMG-III): the genomes of soil and plant-associated and newly described type strains.</title>
        <authorList>
            <person name="Whitman W."/>
        </authorList>
    </citation>
    <scope>NUCLEOTIDE SEQUENCE [LARGE SCALE GENOMIC DNA]</scope>
    <source>
        <strain evidence="1 2">CECT 7015</strain>
    </source>
</reference>
<dbReference type="PROSITE" id="PS51120">
    <property type="entry name" value="LDLRB"/>
    <property type="match status" value="1"/>
</dbReference>
<dbReference type="PANTHER" id="PTHR46513:SF13">
    <property type="entry name" value="EGF-LIKE DOMAIN-CONTAINING PROTEIN"/>
    <property type="match status" value="1"/>
</dbReference>
<organism evidence="1 2">
    <name type="scientific">Phyllobacterium trifolii</name>
    <dbReference type="NCBI Taxonomy" id="300193"/>
    <lineage>
        <taxon>Bacteria</taxon>
        <taxon>Pseudomonadati</taxon>
        <taxon>Pseudomonadota</taxon>
        <taxon>Alphaproteobacteria</taxon>
        <taxon>Hyphomicrobiales</taxon>
        <taxon>Phyllobacteriaceae</taxon>
        <taxon>Phyllobacterium</taxon>
    </lineage>
</organism>
<evidence type="ECO:0000313" key="2">
    <source>
        <dbReference type="Proteomes" id="UP000554520"/>
    </source>
</evidence>
<dbReference type="InterPro" id="IPR011042">
    <property type="entry name" value="6-blade_b-propeller_TolB-like"/>
</dbReference>
<evidence type="ECO:0000313" key="1">
    <source>
        <dbReference type="EMBL" id="MBB3149557.1"/>
    </source>
</evidence>
<proteinExistence type="predicted"/>
<dbReference type="InterPro" id="IPR000033">
    <property type="entry name" value="LDLR_classB_rpt"/>
</dbReference>
<dbReference type="Proteomes" id="UP000554520">
    <property type="component" value="Unassembled WGS sequence"/>
</dbReference>
<name>A0A839UG75_9HYPH</name>
<sequence>MTDAFATNSKSMPGKDHVVGRLFVLELSGGRIHSMGPDGSNRRVIVSDCHLPDGIVVDVEAGHIYWTNMGIPNLNDGSIERADLDGSSRKVVVPQGVTHTPKQLHLEKRSGKLYWCDREGMRVMRANLDGTNVETLVKTGEGENDSRDATRWCVGITIDPERGQIYWTQKGADNSGLGRILRASIDIPNGEDAAKRTDVEVWLDNLPEPIDLELDLENRVLYWTDRGNPPLGNTVNRSSIDAPARNQHAPQPVLGDLMEGIGIALDVPGNRMFITDLGGSVYSAKLDGSEKRTFLFAQGNLSGVAYAEIASEEN</sequence>